<dbReference type="Pfam" id="PF00271">
    <property type="entry name" value="Helicase_C"/>
    <property type="match status" value="1"/>
</dbReference>
<feature type="region of interest" description="Disordered" evidence="5">
    <location>
        <begin position="1660"/>
        <end position="1689"/>
    </location>
</feature>
<evidence type="ECO:0000259" key="7">
    <source>
        <dbReference type="PROSITE" id="PS51192"/>
    </source>
</evidence>
<feature type="repeat" description="HEAT" evidence="4">
    <location>
        <begin position="1007"/>
        <end position="1045"/>
    </location>
</feature>
<dbReference type="PANTHER" id="PTHR36498:SF1">
    <property type="entry name" value="TATA-BINDING PROTEIN-ASSOCIATED FACTOR 172"/>
    <property type="match status" value="1"/>
</dbReference>
<keyword evidence="3" id="KW-0238">DNA-binding</keyword>
<feature type="compositionally biased region" description="Low complexity" evidence="5">
    <location>
        <begin position="1660"/>
        <end position="1674"/>
    </location>
</feature>
<dbReference type="AlphaFoldDB" id="A0A158Q4S1"/>
<reference evidence="12" key="1">
    <citation type="submission" date="2016-04" db="UniProtKB">
        <authorList>
            <consortium name="WormBaseParasite"/>
        </authorList>
    </citation>
    <scope>IDENTIFICATION</scope>
</reference>
<feature type="region of interest" description="Disordered" evidence="5">
    <location>
        <begin position="1719"/>
        <end position="1739"/>
    </location>
</feature>
<dbReference type="Proteomes" id="UP000274756">
    <property type="component" value="Unassembled WGS sequence"/>
</dbReference>
<dbReference type="Pfam" id="PF12054">
    <property type="entry name" value="DUF3535"/>
    <property type="match status" value="1"/>
</dbReference>
<dbReference type="GO" id="GO:0017025">
    <property type="term" value="F:TBP-class protein binding"/>
    <property type="evidence" value="ECO:0007669"/>
    <property type="project" value="InterPro"/>
</dbReference>
<dbReference type="PROSITE" id="PS50077">
    <property type="entry name" value="HEAT_REPEAT"/>
    <property type="match status" value="1"/>
</dbReference>
<dbReference type="PROSITE" id="PS51194">
    <property type="entry name" value="HELICASE_CTER"/>
    <property type="match status" value="1"/>
</dbReference>
<evidence type="ECO:0000313" key="10">
    <source>
        <dbReference type="Proteomes" id="UP000038040"/>
    </source>
</evidence>
<keyword evidence="6" id="KW-1133">Transmembrane helix</keyword>
<name>A0A158Q4S1_DRAME</name>
<keyword evidence="2" id="KW-0067">ATP-binding</keyword>
<dbReference type="GO" id="GO:0003677">
    <property type="term" value="F:DNA binding"/>
    <property type="evidence" value="ECO:0007669"/>
    <property type="project" value="UniProtKB-KW"/>
</dbReference>
<evidence type="ECO:0000313" key="12">
    <source>
        <dbReference type="WBParaSite" id="DME_0000554301-mRNA-1"/>
    </source>
</evidence>
<dbReference type="Gene3D" id="3.40.50.10810">
    <property type="entry name" value="Tandem AAA-ATPase domain"/>
    <property type="match status" value="1"/>
</dbReference>
<gene>
    <name evidence="9" type="ORF">DME_LOCUS9284</name>
</gene>
<dbReference type="Pfam" id="PF00176">
    <property type="entry name" value="SNF2-rel_dom"/>
    <property type="match status" value="1"/>
</dbReference>
<feature type="domain" description="Helicase C-terminal" evidence="8">
    <location>
        <begin position="1489"/>
        <end position="1641"/>
    </location>
</feature>
<dbReference type="PROSITE" id="PS51192">
    <property type="entry name" value="HELICASE_ATP_BIND_1"/>
    <property type="match status" value="1"/>
</dbReference>
<dbReference type="GO" id="GO:0016887">
    <property type="term" value="F:ATP hydrolysis activity"/>
    <property type="evidence" value="ECO:0007669"/>
    <property type="project" value="InterPro"/>
</dbReference>
<dbReference type="OrthoDB" id="10252227at2759"/>
<dbReference type="WBParaSite" id="DME_0000554301-mRNA-1">
    <property type="protein sequence ID" value="DME_0000554301-mRNA-1"/>
    <property type="gene ID" value="DME_0000554301"/>
</dbReference>
<dbReference type="InterPro" id="IPR001650">
    <property type="entry name" value="Helicase_C-like"/>
</dbReference>
<keyword evidence="6" id="KW-0472">Membrane</keyword>
<dbReference type="Gene3D" id="3.40.50.300">
    <property type="entry name" value="P-loop containing nucleotide triphosphate hydrolases"/>
    <property type="match status" value="1"/>
</dbReference>
<dbReference type="InterPro" id="IPR011989">
    <property type="entry name" value="ARM-like"/>
</dbReference>
<evidence type="ECO:0000256" key="2">
    <source>
        <dbReference type="ARBA" id="ARBA00022806"/>
    </source>
</evidence>
<dbReference type="InterPro" id="IPR044972">
    <property type="entry name" value="Mot1"/>
</dbReference>
<dbReference type="STRING" id="318479.A0A158Q4S1"/>
<keyword evidence="1" id="KW-0378">Hydrolase</keyword>
<dbReference type="InterPro" id="IPR027417">
    <property type="entry name" value="P-loop_NTPase"/>
</dbReference>
<dbReference type="SUPFAM" id="SSF52540">
    <property type="entry name" value="P-loop containing nucleoside triphosphate hydrolases"/>
    <property type="match status" value="2"/>
</dbReference>
<keyword evidence="2" id="KW-0347">Helicase</keyword>
<protein>
    <submittedName>
        <fullName evidence="12">HEAT repeat-containing protein 6</fullName>
    </submittedName>
</protein>
<evidence type="ECO:0000256" key="3">
    <source>
        <dbReference type="ARBA" id="ARBA00023125"/>
    </source>
</evidence>
<evidence type="ECO:0000313" key="11">
    <source>
        <dbReference type="Proteomes" id="UP000274756"/>
    </source>
</evidence>
<organism evidence="10 12">
    <name type="scientific">Dracunculus medinensis</name>
    <name type="common">Guinea worm</name>
    <dbReference type="NCBI Taxonomy" id="318479"/>
    <lineage>
        <taxon>Eukaryota</taxon>
        <taxon>Metazoa</taxon>
        <taxon>Ecdysozoa</taxon>
        <taxon>Nematoda</taxon>
        <taxon>Chromadorea</taxon>
        <taxon>Rhabditida</taxon>
        <taxon>Spirurina</taxon>
        <taxon>Dracunculoidea</taxon>
        <taxon>Dracunculidae</taxon>
        <taxon>Dracunculus</taxon>
    </lineage>
</organism>
<dbReference type="SMART" id="SM00490">
    <property type="entry name" value="HELICc"/>
    <property type="match status" value="1"/>
</dbReference>
<evidence type="ECO:0000256" key="1">
    <source>
        <dbReference type="ARBA" id="ARBA00022801"/>
    </source>
</evidence>
<accession>A0A158Q4S1</accession>
<evidence type="ECO:0000259" key="8">
    <source>
        <dbReference type="PROSITE" id="PS51194"/>
    </source>
</evidence>
<feature type="transmembrane region" description="Helical" evidence="6">
    <location>
        <begin position="1241"/>
        <end position="1263"/>
    </location>
</feature>
<dbReference type="InterPro" id="IPR022707">
    <property type="entry name" value="Mot1_central_dom"/>
</dbReference>
<dbReference type="PANTHER" id="PTHR36498">
    <property type="entry name" value="TATA-BINDING PROTEIN-ASSOCIATED FACTOR 172"/>
    <property type="match status" value="1"/>
</dbReference>
<dbReference type="Gene3D" id="1.25.10.10">
    <property type="entry name" value="Leucine-rich Repeat Variant"/>
    <property type="match status" value="1"/>
</dbReference>
<reference evidence="9 11" key="2">
    <citation type="submission" date="2018-11" db="EMBL/GenBank/DDBJ databases">
        <authorList>
            <consortium name="Pathogen Informatics"/>
        </authorList>
    </citation>
    <scope>NUCLEOTIDE SEQUENCE [LARGE SCALE GENOMIC DNA]</scope>
</reference>
<sequence>MAVERKLNRAERLASLLTSRNALIRKEAAEALSSFSLTNPQIPKLIRHYLQSVLWETRTAASTALTAILKSVPENSKQIEPSRNLLESLDLRAIVRDYHPLLSCELDLMTQLADCKLHDQRKILDEQLDFQTPIGVSSATFVSEDDFKNTNEVKFEKKFKLVLNADTDNIMICGDELDMAVQSICKEYLEDIVNMKWEIRHGAALAINSIISFAFNRLSAELIDLLTTKLFHVLALDNFIDFSSGRSAVGPVREAVSSCLSSLIIVFNSSSQFVNLIARNISLWFQRQAGLLILKYHFSGPCYFWKFDEFYGLITKCFDDTHDEICSSALSAITAVFCKGNLVREVSERLSKIEYILYHFIETACNTEKQQLLDIDTTIVDLLSLLQVWLSGNELRILPYSVSSNLSHLINPVHITRSNKIITVIATSFSRQQSVDYILKDNGVEFEECVIKVLSSIFRLVLFVAAQGTDDLIELCINCAAIITRQFFAIGRLPNALVETIGRWCSCLLLDAKDAEIDLVKYNVSVDKSNNGVQLLCGYEILTLNDMDRINALILRKLQISRFFAPLISTIYSFPSRIGDQSFNQAIQLLILPMLKSPLIMHRLAGSIIVYSWFTFNWLTGWNHDPPFLLITHIQQMVISGPATYVDEKFFFHYLENAYKEFVQYCRKKGVEQHRILEIEEHGESIDSNASKLFDISSAIIKEEHDRIVLNSRYEGFKDALARANAIMTANITRINALLVSSLLIVYPRVVLETPTLNPFIKPLMELLKFEESSYIANYILNSMSILFRMTSERCPSPHIKMIKQIVISLTSCLNRQAGWYIFALNFAYFSQLGFEKFFKEDSLLLSSKSIRSSSARSQNAEFVLRTLIAQSTISNFDFLLDFKNRESPMDVTMYMYAYSIYLDEIRKNRLSLPSDLDNLLIFLFRYFIYNFFAANDILVRFSAILCLKEMARLDGKLRKVLELIILPLQDSLRKGELSEFARAGLIELVYFLSELNVEILGALRILAPLSLRLMADKNEEIREISANAFRNLVPLMALKLVRSFKFFLFFITSYLNFYIHILSKLYEILEIRNDSKINLSSNDVADEGLCDCSIDLLLGDPSQLPSTAIEKIPGLKADVVLRHYQQEGICWMSFLEEMGLNGILADDMGLGKTLQTLCLLAVKLQNNPSTKVLIVCPPTLVNHWCYEWSVYFPTLTPLYKVDEGMKERQELIMKDGYQITVASYNTIRFYAYFQLEFFQLYINAFLIFFHISFFNIFSEFVLRYFREIEWYYVILDEGHVIRNPATQLFKAITSLHCRNRLILSGTPVQNTPADLWALFQFIMPGYLGSLKQFRISFLNSINACRSANASDKEIQDGQEALERLHKAVLPFVMRRLKMDVLDDLPEKIVQDYTCSMTDIQKEYYEHIVSLCYMGKDTGYREGLTALETISELRKCIVHPALVSPKALKSDCGVLLKIVEESGKLIALRELLRECGIGCQENDEDNDELSADINMNIRNRRALIFCQRLSTVRLICEFFNSDQLGMNIKYDVLDGSVPINHRHFVAENFNRDSSIEVLVLSTIGGEGLNLVGADVVIFVEHDWNPVKDLQAMDRVHRLGQKRTVNIYRLITEASIEQKIMRYQKFKTDTANALVGADNRSLKTMATEQLVELFAVEPSKMHNSTKSISSSSSQKPSKKKNRRNAQSDMDQKFDLEELWDQSQYDCFDVINLATSSTNYPQAAPSFISSDEPLNKKPRDV</sequence>
<keyword evidence="2" id="KW-0547">Nucleotide-binding</keyword>
<dbReference type="InterPro" id="IPR016024">
    <property type="entry name" value="ARM-type_fold"/>
</dbReference>
<dbReference type="EMBL" id="UYYG01001179">
    <property type="protein sequence ID" value="VDN59311.1"/>
    <property type="molecule type" value="Genomic_DNA"/>
</dbReference>
<evidence type="ECO:0000256" key="5">
    <source>
        <dbReference type="SAM" id="MobiDB-lite"/>
    </source>
</evidence>
<dbReference type="InterPro" id="IPR038718">
    <property type="entry name" value="SNF2-like_sf"/>
</dbReference>
<dbReference type="GO" id="GO:0004386">
    <property type="term" value="F:helicase activity"/>
    <property type="evidence" value="ECO:0007669"/>
    <property type="project" value="UniProtKB-KW"/>
</dbReference>
<dbReference type="InterPro" id="IPR000330">
    <property type="entry name" value="SNF2_N"/>
</dbReference>
<dbReference type="GO" id="GO:0005524">
    <property type="term" value="F:ATP binding"/>
    <property type="evidence" value="ECO:0007669"/>
    <property type="project" value="InterPro"/>
</dbReference>
<dbReference type="InterPro" id="IPR049730">
    <property type="entry name" value="SNF2/RAD54-like_C"/>
</dbReference>
<keyword evidence="11" id="KW-1185">Reference proteome</keyword>
<dbReference type="SUPFAM" id="SSF48371">
    <property type="entry name" value="ARM repeat"/>
    <property type="match status" value="2"/>
</dbReference>
<dbReference type="CDD" id="cd18793">
    <property type="entry name" value="SF2_C_SNF"/>
    <property type="match status" value="1"/>
</dbReference>
<keyword evidence="6" id="KW-0812">Transmembrane</keyword>
<dbReference type="SMART" id="SM00487">
    <property type="entry name" value="DEXDc"/>
    <property type="match status" value="1"/>
</dbReference>
<dbReference type="InterPro" id="IPR014001">
    <property type="entry name" value="Helicase_ATP-bd"/>
</dbReference>
<proteinExistence type="predicted"/>
<evidence type="ECO:0000313" key="9">
    <source>
        <dbReference type="EMBL" id="VDN59311.1"/>
    </source>
</evidence>
<dbReference type="InterPro" id="IPR021133">
    <property type="entry name" value="HEAT_type_2"/>
</dbReference>
<feature type="transmembrane region" description="Helical" evidence="6">
    <location>
        <begin position="1047"/>
        <end position="1067"/>
    </location>
</feature>
<feature type="domain" description="Helicase ATP-binding" evidence="7">
    <location>
        <begin position="1134"/>
        <end position="1326"/>
    </location>
</feature>
<dbReference type="Proteomes" id="UP000038040">
    <property type="component" value="Unplaced"/>
</dbReference>
<evidence type="ECO:0000256" key="6">
    <source>
        <dbReference type="SAM" id="Phobius"/>
    </source>
</evidence>
<evidence type="ECO:0000256" key="4">
    <source>
        <dbReference type="PROSITE-ProRule" id="PRU00103"/>
    </source>
</evidence>